<reference evidence="4 5" key="1">
    <citation type="submission" date="2016-07" db="EMBL/GenBank/DDBJ databases">
        <title>Pervasive Adenine N6-methylation of Active Genes in Fungi.</title>
        <authorList>
            <consortium name="DOE Joint Genome Institute"/>
            <person name="Mondo S.J."/>
            <person name="Dannebaum R.O."/>
            <person name="Kuo R.C."/>
            <person name="Labutti K."/>
            <person name="Haridas S."/>
            <person name="Kuo A."/>
            <person name="Salamov A."/>
            <person name="Ahrendt S.R."/>
            <person name="Lipzen A."/>
            <person name="Sullivan W."/>
            <person name="Andreopoulos W.B."/>
            <person name="Clum A."/>
            <person name="Lindquist E."/>
            <person name="Daum C."/>
            <person name="Ramamoorthy G.K."/>
            <person name="Gryganskyi A."/>
            <person name="Culley D."/>
            <person name="Magnuson J.K."/>
            <person name="James T.Y."/>
            <person name="O'Malley M.A."/>
            <person name="Stajich J.E."/>
            <person name="Spatafora J.W."/>
            <person name="Visel A."/>
            <person name="Grigoriev I.V."/>
        </authorList>
    </citation>
    <scope>NUCLEOTIDE SEQUENCE [LARGE SCALE GENOMIC DNA]</scope>
    <source>
        <strain evidence="4 5">NRRL 2496</strain>
    </source>
</reference>
<dbReference type="OMA" id="NSWANEA"/>
<dbReference type="AlphaFoldDB" id="A0A1X2HB17"/>
<dbReference type="EMBL" id="MCGN01000006">
    <property type="protein sequence ID" value="ORY95871.1"/>
    <property type="molecule type" value="Genomic_DNA"/>
</dbReference>
<dbReference type="SMART" id="SM00198">
    <property type="entry name" value="SCP"/>
    <property type="match status" value="1"/>
</dbReference>
<evidence type="ECO:0000256" key="1">
    <source>
        <dbReference type="SAM" id="MobiDB-lite"/>
    </source>
</evidence>
<dbReference type="PROSITE" id="PS01009">
    <property type="entry name" value="CRISP_1"/>
    <property type="match status" value="1"/>
</dbReference>
<dbReference type="Proteomes" id="UP000242180">
    <property type="component" value="Unassembled WGS sequence"/>
</dbReference>
<dbReference type="FunFam" id="3.40.33.10:FF:000010">
    <property type="entry name" value="Predicted protein"/>
    <property type="match status" value="1"/>
</dbReference>
<accession>A0A1X2HB17</accession>
<dbReference type="PRINTS" id="PR00837">
    <property type="entry name" value="V5TPXLIKE"/>
</dbReference>
<feature type="chain" id="PRO_5011987343" evidence="2">
    <location>
        <begin position="22"/>
        <end position="273"/>
    </location>
</feature>
<sequence length="273" mass="28560">MVHLISVATTIMAIAAVASQAAPVQQQNGTEIAGPGGQHNGTEHGFHHGGHHRGGHHYGQHRSEHSGKNASSHGHHGHGDRSPSSVPVPTPSSSSENDSSSSGSSSSSSLLAETQSASPSSSSTASASSSGASSSSSTSSQNDAALQLHNKYRAQHSADPLTWSSELAQYAQKWADGCVFEHSKGDYGENLAQGYDSVDSAITAWYDEYKDYDYSNPGFTEGTGHFTQVVWKGTKQLGCALSDCSGKPLYVCEYSPAGNIVSGNEFEENVSEN</sequence>
<name>A0A1X2HB17_SYNRA</name>
<feature type="domain" description="SCP" evidence="3">
    <location>
        <begin position="139"/>
        <end position="262"/>
    </location>
</feature>
<evidence type="ECO:0000259" key="3">
    <source>
        <dbReference type="SMART" id="SM00198"/>
    </source>
</evidence>
<keyword evidence="2" id="KW-0732">Signal</keyword>
<dbReference type="STRING" id="13706.A0A1X2HB17"/>
<dbReference type="GO" id="GO:0005576">
    <property type="term" value="C:extracellular region"/>
    <property type="evidence" value="ECO:0007669"/>
    <property type="project" value="InterPro"/>
</dbReference>
<protein>
    <submittedName>
        <fullName evidence="4">CAP domain-containing protein</fullName>
    </submittedName>
</protein>
<feature type="region of interest" description="Disordered" evidence="1">
    <location>
        <begin position="26"/>
        <end position="143"/>
    </location>
</feature>
<dbReference type="InterPro" id="IPR035940">
    <property type="entry name" value="CAP_sf"/>
</dbReference>
<feature type="compositionally biased region" description="Basic residues" evidence="1">
    <location>
        <begin position="47"/>
        <end position="60"/>
    </location>
</feature>
<dbReference type="SUPFAM" id="SSF55797">
    <property type="entry name" value="PR-1-like"/>
    <property type="match status" value="1"/>
</dbReference>
<feature type="signal peptide" evidence="2">
    <location>
        <begin position="1"/>
        <end position="21"/>
    </location>
</feature>
<dbReference type="InParanoid" id="A0A1X2HB17"/>
<dbReference type="Pfam" id="PF00188">
    <property type="entry name" value="CAP"/>
    <property type="match status" value="1"/>
</dbReference>
<comment type="caution">
    <text evidence="4">The sequence shown here is derived from an EMBL/GenBank/DDBJ whole genome shotgun (WGS) entry which is preliminary data.</text>
</comment>
<dbReference type="InterPro" id="IPR014044">
    <property type="entry name" value="CAP_dom"/>
</dbReference>
<dbReference type="InterPro" id="IPR018244">
    <property type="entry name" value="Allrgn_V5/Tpx1_CS"/>
</dbReference>
<gene>
    <name evidence="4" type="ORF">BCR43DRAFT_493732</name>
</gene>
<feature type="compositionally biased region" description="Low complexity" evidence="1">
    <location>
        <begin position="116"/>
        <end position="140"/>
    </location>
</feature>
<evidence type="ECO:0000256" key="2">
    <source>
        <dbReference type="SAM" id="SignalP"/>
    </source>
</evidence>
<feature type="compositionally biased region" description="Low complexity" evidence="1">
    <location>
        <begin position="82"/>
        <end position="109"/>
    </location>
</feature>
<dbReference type="OrthoDB" id="337038at2759"/>
<organism evidence="4 5">
    <name type="scientific">Syncephalastrum racemosum</name>
    <name type="common">Filamentous fungus</name>
    <dbReference type="NCBI Taxonomy" id="13706"/>
    <lineage>
        <taxon>Eukaryota</taxon>
        <taxon>Fungi</taxon>
        <taxon>Fungi incertae sedis</taxon>
        <taxon>Mucoromycota</taxon>
        <taxon>Mucoromycotina</taxon>
        <taxon>Mucoromycetes</taxon>
        <taxon>Mucorales</taxon>
        <taxon>Syncephalastraceae</taxon>
        <taxon>Syncephalastrum</taxon>
    </lineage>
</organism>
<dbReference type="PANTHER" id="PTHR10334">
    <property type="entry name" value="CYSTEINE-RICH SECRETORY PROTEIN-RELATED"/>
    <property type="match status" value="1"/>
</dbReference>
<evidence type="ECO:0000313" key="5">
    <source>
        <dbReference type="Proteomes" id="UP000242180"/>
    </source>
</evidence>
<keyword evidence="5" id="KW-1185">Reference proteome</keyword>
<dbReference type="Gene3D" id="3.40.33.10">
    <property type="entry name" value="CAP"/>
    <property type="match status" value="1"/>
</dbReference>
<evidence type="ECO:0000313" key="4">
    <source>
        <dbReference type="EMBL" id="ORY95871.1"/>
    </source>
</evidence>
<dbReference type="InterPro" id="IPR001283">
    <property type="entry name" value="CRISP-related"/>
</dbReference>
<proteinExistence type="predicted"/>